<dbReference type="SUPFAM" id="SSF52833">
    <property type="entry name" value="Thioredoxin-like"/>
    <property type="match status" value="1"/>
</dbReference>
<dbReference type="AlphaFoldDB" id="A0A420WL96"/>
<protein>
    <submittedName>
        <fullName evidence="1">Thiol-disulfide isomerase/thioredoxin</fullName>
    </submittedName>
</protein>
<keyword evidence="1" id="KW-0413">Isomerase</keyword>
<dbReference type="GO" id="GO:0016853">
    <property type="term" value="F:isomerase activity"/>
    <property type="evidence" value="ECO:0007669"/>
    <property type="project" value="UniProtKB-KW"/>
</dbReference>
<dbReference type="Gene3D" id="3.40.30.10">
    <property type="entry name" value="Glutaredoxin"/>
    <property type="match status" value="1"/>
</dbReference>
<evidence type="ECO:0000313" key="1">
    <source>
        <dbReference type="EMBL" id="RKQ71760.1"/>
    </source>
</evidence>
<sequence>MTACSTAFVPANADGKGADIIDYPRDKHGEVMPFVSDKNASKAVDEAIIKAAAEDKKALIVMGANWCHDSRALATHFETSEFKNLLGENYVLEYIDVGQKNKNQDIARRFGLDGTKGTPTVLIIDGTGQILNLETAPTWRNAASRKDVDIYDYFQSYAHDGNSGADDIVED</sequence>
<dbReference type="Pfam" id="PF13899">
    <property type="entry name" value="Thioredoxin_7"/>
    <property type="match status" value="1"/>
</dbReference>
<comment type="caution">
    <text evidence="1">The sequence shown here is derived from an EMBL/GenBank/DDBJ whole genome shotgun (WGS) entry which is preliminary data.</text>
</comment>
<accession>A0A420WL96</accession>
<gene>
    <name evidence="1" type="ORF">DES40_1090</name>
</gene>
<keyword evidence="2" id="KW-1185">Reference proteome</keyword>
<dbReference type="InterPro" id="IPR036249">
    <property type="entry name" value="Thioredoxin-like_sf"/>
</dbReference>
<dbReference type="InParanoid" id="A0A420WL96"/>
<proteinExistence type="predicted"/>
<dbReference type="Proteomes" id="UP000282211">
    <property type="component" value="Unassembled WGS sequence"/>
</dbReference>
<dbReference type="EMBL" id="RBII01000001">
    <property type="protein sequence ID" value="RKQ71760.1"/>
    <property type="molecule type" value="Genomic_DNA"/>
</dbReference>
<name>A0A420WL96_9PROT</name>
<reference evidence="1 2" key="1">
    <citation type="submission" date="2018-10" db="EMBL/GenBank/DDBJ databases">
        <title>Genomic Encyclopedia of Type Strains, Phase IV (KMG-IV): sequencing the most valuable type-strain genomes for metagenomic binning, comparative biology and taxonomic classification.</title>
        <authorList>
            <person name="Goeker M."/>
        </authorList>
    </citation>
    <scope>NUCLEOTIDE SEQUENCE [LARGE SCALE GENOMIC DNA]</scope>
    <source>
        <strain evidence="1 2">DSM 22008</strain>
    </source>
</reference>
<organism evidence="1 2">
    <name type="scientific">Litorimonas taeanensis</name>
    <dbReference type="NCBI Taxonomy" id="568099"/>
    <lineage>
        <taxon>Bacteria</taxon>
        <taxon>Pseudomonadati</taxon>
        <taxon>Pseudomonadota</taxon>
        <taxon>Alphaproteobacteria</taxon>
        <taxon>Maricaulales</taxon>
        <taxon>Robiginitomaculaceae</taxon>
    </lineage>
</organism>
<dbReference type="CDD" id="cd02947">
    <property type="entry name" value="TRX_family"/>
    <property type="match status" value="1"/>
</dbReference>
<evidence type="ECO:0000313" key="2">
    <source>
        <dbReference type="Proteomes" id="UP000282211"/>
    </source>
</evidence>